<keyword evidence="5 7" id="KW-0460">Magnesium</keyword>
<dbReference type="GO" id="GO:0005975">
    <property type="term" value="P:carbohydrate metabolic process"/>
    <property type="evidence" value="ECO:0007669"/>
    <property type="project" value="InterPro"/>
</dbReference>
<evidence type="ECO:0000256" key="1">
    <source>
        <dbReference type="ARBA" id="ARBA00001946"/>
    </source>
</evidence>
<evidence type="ECO:0008006" key="14">
    <source>
        <dbReference type="Google" id="ProtNLM"/>
    </source>
</evidence>
<dbReference type="Pfam" id="PF02879">
    <property type="entry name" value="PGM_PMM_II"/>
    <property type="match status" value="1"/>
</dbReference>
<dbReference type="InterPro" id="IPR005846">
    <property type="entry name" value="A-D-PHexomutase_a/b/a-III"/>
</dbReference>
<dbReference type="InterPro" id="IPR005841">
    <property type="entry name" value="Alpha-D-phosphohexomutase_SF"/>
</dbReference>
<evidence type="ECO:0000256" key="2">
    <source>
        <dbReference type="ARBA" id="ARBA00010231"/>
    </source>
</evidence>
<evidence type="ECO:0000259" key="8">
    <source>
        <dbReference type="Pfam" id="PF00408"/>
    </source>
</evidence>
<dbReference type="GO" id="GO:0016868">
    <property type="term" value="F:intramolecular phosphotransferase activity"/>
    <property type="evidence" value="ECO:0007669"/>
    <property type="project" value="InterPro"/>
</dbReference>
<feature type="domain" description="Alpha-D-phosphohexomutase alpha/beta/alpha" evidence="9">
    <location>
        <begin position="7"/>
        <end position="143"/>
    </location>
</feature>
<dbReference type="InterPro" id="IPR005844">
    <property type="entry name" value="A-D-PHexomutase_a/b/a-I"/>
</dbReference>
<proteinExistence type="inferred from homology"/>
<dbReference type="PANTHER" id="PTHR43771:SF1">
    <property type="entry name" value="PHOSPHOMANNOMUTASE"/>
    <property type="match status" value="1"/>
</dbReference>
<gene>
    <name evidence="12" type="ORF">AUJ23_00185</name>
</gene>
<evidence type="ECO:0000259" key="11">
    <source>
        <dbReference type="Pfam" id="PF02880"/>
    </source>
</evidence>
<dbReference type="InterPro" id="IPR005843">
    <property type="entry name" value="A-D-PHexomutase_C"/>
</dbReference>
<dbReference type="Pfam" id="PF02880">
    <property type="entry name" value="PGM_PMM_III"/>
    <property type="match status" value="1"/>
</dbReference>
<keyword evidence="6" id="KW-0413">Isomerase</keyword>
<name>A0A1J4U7B1_9BACT</name>
<accession>A0A1J4U7B1</accession>
<evidence type="ECO:0000313" key="12">
    <source>
        <dbReference type="EMBL" id="OIO20524.1"/>
    </source>
</evidence>
<keyword evidence="4 7" id="KW-0479">Metal-binding</keyword>
<comment type="caution">
    <text evidence="12">The sequence shown here is derived from an EMBL/GenBank/DDBJ whole genome shotgun (WGS) entry which is preliminary data.</text>
</comment>
<dbReference type="STRING" id="1805238.AUJ23_00185"/>
<dbReference type="EMBL" id="MNVC01000002">
    <property type="protein sequence ID" value="OIO20524.1"/>
    <property type="molecule type" value="Genomic_DNA"/>
</dbReference>
<feature type="domain" description="Alpha-D-phosphohexomutase alpha/beta/alpha" evidence="10">
    <location>
        <begin position="161"/>
        <end position="260"/>
    </location>
</feature>
<dbReference type="InterPro" id="IPR016055">
    <property type="entry name" value="A-D-PHexomutase_a/b/a-I/II/III"/>
</dbReference>
<organism evidence="12 13">
    <name type="scientific">Candidatus Magasanikbacteria bacterium CG1_02_32_51</name>
    <dbReference type="NCBI Taxonomy" id="1805238"/>
    <lineage>
        <taxon>Bacteria</taxon>
        <taxon>Candidatus Magasanikiibacteriota</taxon>
    </lineage>
</organism>
<evidence type="ECO:0000256" key="6">
    <source>
        <dbReference type="ARBA" id="ARBA00023235"/>
    </source>
</evidence>
<evidence type="ECO:0000313" key="13">
    <source>
        <dbReference type="Proteomes" id="UP000181941"/>
    </source>
</evidence>
<evidence type="ECO:0000256" key="3">
    <source>
        <dbReference type="ARBA" id="ARBA00022553"/>
    </source>
</evidence>
<dbReference type="AlphaFoldDB" id="A0A1J4U7B1"/>
<dbReference type="InterPro" id="IPR036900">
    <property type="entry name" value="A-D-PHexomutase_C_sf"/>
</dbReference>
<dbReference type="GO" id="GO:0000287">
    <property type="term" value="F:magnesium ion binding"/>
    <property type="evidence" value="ECO:0007669"/>
    <property type="project" value="InterPro"/>
</dbReference>
<evidence type="ECO:0000256" key="5">
    <source>
        <dbReference type="ARBA" id="ARBA00022842"/>
    </source>
</evidence>
<dbReference type="Proteomes" id="UP000181941">
    <property type="component" value="Unassembled WGS sequence"/>
</dbReference>
<feature type="domain" description="Alpha-D-phosphohexomutase C-terminal" evidence="8">
    <location>
        <begin position="379"/>
        <end position="449"/>
    </location>
</feature>
<comment type="similarity">
    <text evidence="2 7">Belongs to the phosphohexose mutase family.</text>
</comment>
<dbReference type="PANTHER" id="PTHR43771">
    <property type="entry name" value="PHOSPHOMANNOMUTASE"/>
    <property type="match status" value="1"/>
</dbReference>
<dbReference type="Gene3D" id="3.40.120.10">
    <property type="entry name" value="Alpha-D-Glucose-1,6-Bisphosphate, subunit A, domain 3"/>
    <property type="match status" value="3"/>
</dbReference>
<comment type="cofactor">
    <cofactor evidence="1">
        <name>Mg(2+)</name>
        <dbReference type="ChEBI" id="CHEBI:18420"/>
    </cofactor>
</comment>
<dbReference type="SUPFAM" id="SSF53738">
    <property type="entry name" value="Phosphoglucomutase, first 3 domains"/>
    <property type="match status" value="3"/>
</dbReference>
<sequence>MSISESIFKSYDVRGLVASELSDELAYRIGRAFAVFLRKNNFIKKGQKVVSGRDMRLSSPKFQKEVFRGLNDEGFDVVNIGLSSTPYFNFACAYFLEYVGGIMVTASHNPAEYNGFKFTLGNGLAVGKESGMVDIKDLVLANDFKDSEKKGNIEDIDIFAEYKNKIFSLIKKESIKPLKIVVDAGNGMAKVTLPRILSELPVEVEYLYLEPDGTFPNHEANPLKIETLRDLQKKVVENSADFGFALDGDADRIGLVDNKGQVVEASFVEIMLGLEVLKNHPRGLMLYDLRSSKSVSEIWQEAGGQTRMCRVGHAFIKKQMQDTGAVFGSELSLHLYYEDMYKIEITDLSLLYILQMLSLKNKSLNEIWQGMKKYYHSGEINFEVEDKEKVLQNLHEKYGKADKVLNLDGFSFYFSDFWFNIRQSNTEPVLRLNLEANSEELMKEKIEEINSIIHQQ</sequence>
<reference evidence="12 13" key="1">
    <citation type="journal article" date="2016" name="Environ. Microbiol.">
        <title>Genomic resolution of a cold subsurface aquifer community provides metabolic insights for novel microbes adapted to high CO concentrations.</title>
        <authorList>
            <person name="Probst A.J."/>
            <person name="Castelle C.J."/>
            <person name="Singh A."/>
            <person name="Brown C.T."/>
            <person name="Anantharaman K."/>
            <person name="Sharon I."/>
            <person name="Hug L.A."/>
            <person name="Burstein D."/>
            <person name="Emerson J.B."/>
            <person name="Thomas B.C."/>
            <person name="Banfield J.F."/>
        </authorList>
    </citation>
    <scope>NUCLEOTIDE SEQUENCE [LARGE SCALE GENOMIC DNA]</scope>
    <source>
        <strain evidence="12">CG1_02_32_51</strain>
    </source>
</reference>
<dbReference type="PRINTS" id="PR00509">
    <property type="entry name" value="PGMPMM"/>
</dbReference>
<evidence type="ECO:0000256" key="7">
    <source>
        <dbReference type="RuleBase" id="RU004326"/>
    </source>
</evidence>
<feature type="domain" description="Alpha-D-phosphohexomutase alpha/beta/alpha" evidence="11">
    <location>
        <begin position="280"/>
        <end position="374"/>
    </location>
</feature>
<dbReference type="PROSITE" id="PS00710">
    <property type="entry name" value="PGM_PMM"/>
    <property type="match status" value="1"/>
</dbReference>
<dbReference type="Pfam" id="PF00408">
    <property type="entry name" value="PGM_PMM_IV"/>
    <property type="match status" value="1"/>
</dbReference>
<evidence type="ECO:0000259" key="10">
    <source>
        <dbReference type="Pfam" id="PF02879"/>
    </source>
</evidence>
<protein>
    <recommendedName>
        <fullName evidence="14">Phosphomannomutase/phosphoglucomutase</fullName>
    </recommendedName>
</protein>
<evidence type="ECO:0000259" key="9">
    <source>
        <dbReference type="Pfam" id="PF02878"/>
    </source>
</evidence>
<dbReference type="InterPro" id="IPR016066">
    <property type="entry name" value="A-D-PHexomutase_CS"/>
</dbReference>
<dbReference type="CDD" id="cd03089">
    <property type="entry name" value="PMM_PGM"/>
    <property type="match status" value="1"/>
</dbReference>
<dbReference type="SUPFAM" id="SSF55957">
    <property type="entry name" value="Phosphoglucomutase, C-terminal domain"/>
    <property type="match status" value="1"/>
</dbReference>
<dbReference type="Gene3D" id="3.30.310.50">
    <property type="entry name" value="Alpha-D-phosphohexomutase, C-terminal domain"/>
    <property type="match status" value="1"/>
</dbReference>
<keyword evidence="3" id="KW-0597">Phosphoprotein</keyword>
<dbReference type="Pfam" id="PF02878">
    <property type="entry name" value="PGM_PMM_I"/>
    <property type="match status" value="1"/>
</dbReference>
<dbReference type="InterPro" id="IPR005845">
    <property type="entry name" value="A-D-PHexomutase_a/b/a-II"/>
</dbReference>
<evidence type="ECO:0000256" key="4">
    <source>
        <dbReference type="ARBA" id="ARBA00022723"/>
    </source>
</evidence>